<protein>
    <submittedName>
        <fullName evidence="2">Uncharacterized protein</fullName>
    </submittedName>
</protein>
<keyword evidence="1" id="KW-1133">Transmembrane helix</keyword>
<dbReference type="Proteomes" id="UP000005950">
    <property type="component" value="Unassembled WGS sequence"/>
</dbReference>
<reference evidence="2 3" key="1">
    <citation type="submission" date="2008-12" db="EMBL/GenBank/DDBJ databases">
        <authorList>
            <person name="Fulton L."/>
            <person name="Clifton S."/>
            <person name="Fulton B."/>
            <person name="Xu J."/>
            <person name="Minx P."/>
            <person name="Pepin K.H."/>
            <person name="Johnson M."/>
            <person name="Bhonagiri V."/>
            <person name="Nash W.E."/>
            <person name="Mardis E.R."/>
            <person name="Wilson R.K."/>
        </authorList>
    </citation>
    <scope>NUCLEOTIDE SEQUENCE [LARGE SCALE GENOMIC DNA]</scope>
    <source>
        <strain evidence="2 3">DSM 12042</strain>
    </source>
</reference>
<evidence type="ECO:0000313" key="3">
    <source>
        <dbReference type="Proteomes" id="UP000005950"/>
    </source>
</evidence>
<organism evidence="2 3">
    <name type="scientific">Holdemania filiformis DSM 12042</name>
    <dbReference type="NCBI Taxonomy" id="545696"/>
    <lineage>
        <taxon>Bacteria</taxon>
        <taxon>Bacillati</taxon>
        <taxon>Bacillota</taxon>
        <taxon>Erysipelotrichia</taxon>
        <taxon>Erysipelotrichales</taxon>
        <taxon>Erysipelotrichaceae</taxon>
        <taxon>Holdemania</taxon>
    </lineage>
</organism>
<keyword evidence="1" id="KW-0472">Membrane</keyword>
<proteinExistence type="predicted"/>
<evidence type="ECO:0000313" key="2">
    <source>
        <dbReference type="EMBL" id="EEF67888.1"/>
    </source>
</evidence>
<reference evidence="2 3" key="2">
    <citation type="submission" date="2009-02" db="EMBL/GenBank/DDBJ databases">
        <title>Draft genome sequence of Holdemania filiformis DSM 12042.</title>
        <authorList>
            <person name="Sudarsanam P."/>
            <person name="Ley R."/>
            <person name="Guruge J."/>
            <person name="Turnbaugh P.J."/>
            <person name="Mahowald M."/>
            <person name="Liep D."/>
            <person name="Gordon J."/>
        </authorList>
    </citation>
    <scope>NUCLEOTIDE SEQUENCE [LARGE SCALE GENOMIC DNA]</scope>
    <source>
        <strain evidence="2 3">DSM 12042</strain>
    </source>
</reference>
<keyword evidence="1" id="KW-0812">Transmembrane</keyword>
<sequence>MKKILFVVYEDLLEFPTIFTIFSAIYIFIEQKYSNKLNKKIEI</sequence>
<evidence type="ECO:0000256" key="1">
    <source>
        <dbReference type="SAM" id="Phobius"/>
    </source>
</evidence>
<dbReference type="EMBL" id="ACCF01000108">
    <property type="protein sequence ID" value="EEF67888.1"/>
    <property type="molecule type" value="Genomic_DNA"/>
</dbReference>
<dbReference type="AlphaFoldDB" id="B9Y803"/>
<dbReference type="HOGENOM" id="CLU_3234594_0_0_9"/>
<comment type="caution">
    <text evidence="2">The sequence shown here is derived from an EMBL/GenBank/DDBJ whole genome shotgun (WGS) entry which is preliminary data.</text>
</comment>
<accession>B9Y803</accession>
<feature type="transmembrane region" description="Helical" evidence="1">
    <location>
        <begin position="12"/>
        <end position="29"/>
    </location>
</feature>
<gene>
    <name evidence="2" type="ORF">HOLDEFILI_01949</name>
</gene>
<name>B9Y803_9FIRM</name>